<feature type="compositionally biased region" description="Basic residues" evidence="1">
    <location>
        <begin position="86"/>
        <end position="98"/>
    </location>
</feature>
<dbReference type="OrthoDB" id="416741at2759"/>
<dbReference type="Proteomes" id="UP001148786">
    <property type="component" value="Unassembled WGS sequence"/>
</dbReference>
<comment type="caution">
    <text evidence="2">The sequence shown here is derived from an EMBL/GenBank/DDBJ whole genome shotgun (WGS) entry which is preliminary data.</text>
</comment>
<proteinExistence type="predicted"/>
<keyword evidence="3" id="KW-1185">Reference proteome</keyword>
<dbReference type="AlphaFoldDB" id="A0A9W8K6R3"/>
<feature type="compositionally biased region" description="Polar residues" evidence="1">
    <location>
        <begin position="140"/>
        <end position="156"/>
    </location>
</feature>
<accession>A0A9W8K6R3</accession>
<evidence type="ECO:0000256" key="1">
    <source>
        <dbReference type="SAM" id="MobiDB-lite"/>
    </source>
</evidence>
<sequence length="253" mass="27673">MHKLGFHNINDAVKPAGDAFETILAAYHGERGPEAFQEYIHQYFPQLIHNVGHAYDHYRSTVMSSRVKRKKLTNSVVMNRAQKLREPKHRLNKKHRPLPGRSQRALKSTASQVVIDLTVENSDNSEDEVELTLTPAPNHDQGNSSPGSSKQASSTKLDPAIHGTPRKPPHKGKIESQGILRAISASPQVIRSCATTALTVRTSSTASQIPSNHIPSTRNICTDVQNDLADRLQRTAICSASGSGSADNPIILD</sequence>
<dbReference type="EMBL" id="JANKHO010000155">
    <property type="protein sequence ID" value="KAJ3514229.1"/>
    <property type="molecule type" value="Genomic_DNA"/>
</dbReference>
<evidence type="ECO:0000313" key="3">
    <source>
        <dbReference type="Proteomes" id="UP001148786"/>
    </source>
</evidence>
<name>A0A9W8K6R3_9AGAR</name>
<reference evidence="2" key="1">
    <citation type="submission" date="2022-07" db="EMBL/GenBank/DDBJ databases">
        <title>Genome Sequence of Agrocybe chaxingu.</title>
        <authorList>
            <person name="Buettner E."/>
        </authorList>
    </citation>
    <scope>NUCLEOTIDE SEQUENCE</scope>
    <source>
        <strain evidence="2">MP-N11</strain>
    </source>
</reference>
<evidence type="ECO:0000313" key="2">
    <source>
        <dbReference type="EMBL" id="KAJ3514229.1"/>
    </source>
</evidence>
<organism evidence="2 3">
    <name type="scientific">Agrocybe chaxingu</name>
    <dbReference type="NCBI Taxonomy" id="84603"/>
    <lineage>
        <taxon>Eukaryota</taxon>
        <taxon>Fungi</taxon>
        <taxon>Dikarya</taxon>
        <taxon>Basidiomycota</taxon>
        <taxon>Agaricomycotina</taxon>
        <taxon>Agaricomycetes</taxon>
        <taxon>Agaricomycetidae</taxon>
        <taxon>Agaricales</taxon>
        <taxon>Agaricineae</taxon>
        <taxon>Strophariaceae</taxon>
        <taxon>Agrocybe</taxon>
    </lineage>
</organism>
<feature type="region of interest" description="Disordered" evidence="1">
    <location>
        <begin position="80"/>
        <end position="173"/>
    </location>
</feature>
<protein>
    <submittedName>
        <fullName evidence="2">Uncharacterized protein</fullName>
    </submittedName>
</protein>
<gene>
    <name evidence="2" type="ORF">NLJ89_g2496</name>
</gene>